<evidence type="ECO:0000313" key="1">
    <source>
        <dbReference type="EMBL" id="OCT69855.1"/>
    </source>
</evidence>
<protein>
    <submittedName>
        <fullName evidence="1">Uncharacterized protein</fullName>
    </submittedName>
</protein>
<dbReference type="AlphaFoldDB" id="A0A974CC47"/>
<dbReference type="Proteomes" id="UP000694892">
    <property type="component" value="Chromosome 7S"/>
</dbReference>
<proteinExistence type="predicted"/>
<dbReference type="EMBL" id="CM004479">
    <property type="protein sequence ID" value="OCT69855.1"/>
    <property type="molecule type" value="Genomic_DNA"/>
</dbReference>
<organism evidence="1 2">
    <name type="scientific">Xenopus laevis</name>
    <name type="common">African clawed frog</name>
    <dbReference type="NCBI Taxonomy" id="8355"/>
    <lineage>
        <taxon>Eukaryota</taxon>
        <taxon>Metazoa</taxon>
        <taxon>Chordata</taxon>
        <taxon>Craniata</taxon>
        <taxon>Vertebrata</taxon>
        <taxon>Euteleostomi</taxon>
        <taxon>Amphibia</taxon>
        <taxon>Batrachia</taxon>
        <taxon>Anura</taxon>
        <taxon>Pipoidea</taxon>
        <taxon>Pipidae</taxon>
        <taxon>Xenopodinae</taxon>
        <taxon>Xenopus</taxon>
        <taxon>Xenopus</taxon>
    </lineage>
</organism>
<evidence type="ECO:0000313" key="2">
    <source>
        <dbReference type="Proteomes" id="UP000694892"/>
    </source>
</evidence>
<name>A0A974CC47_XENLA</name>
<accession>A0A974CC47</accession>
<sequence length="78" mass="8685">MLLPSHILGTIALRANACWNNSHHREGFSESWRLKALLAKLKLIGPYVGPKLHIRTAKAPGVAWVAILDKDLLPRQPN</sequence>
<reference evidence="2" key="1">
    <citation type="journal article" date="2016" name="Nature">
        <title>Genome evolution in the allotetraploid frog Xenopus laevis.</title>
        <authorList>
            <person name="Session A.M."/>
            <person name="Uno Y."/>
            <person name="Kwon T."/>
            <person name="Chapman J.A."/>
            <person name="Toyoda A."/>
            <person name="Takahashi S."/>
            <person name="Fukui A."/>
            <person name="Hikosaka A."/>
            <person name="Suzuki A."/>
            <person name="Kondo M."/>
            <person name="van Heeringen S.J."/>
            <person name="Quigley I."/>
            <person name="Heinz S."/>
            <person name="Ogino H."/>
            <person name="Ochi H."/>
            <person name="Hellsten U."/>
            <person name="Lyons J.B."/>
            <person name="Simakov O."/>
            <person name="Putnam N."/>
            <person name="Stites J."/>
            <person name="Kuroki Y."/>
            <person name="Tanaka T."/>
            <person name="Michiue T."/>
            <person name="Watanabe M."/>
            <person name="Bogdanovic O."/>
            <person name="Lister R."/>
            <person name="Georgiou G."/>
            <person name="Paranjpe S.S."/>
            <person name="van Kruijsbergen I."/>
            <person name="Shu S."/>
            <person name="Carlson J."/>
            <person name="Kinoshita T."/>
            <person name="Ohta Y."/>
            <person name="Mawaribuchi S."/>
            <person name="Jenkins J."/>
            <person name="Grimwood J."/>
            <person name="Schmutz J."/>
            <person name="Mitros T."/>
            <person name="Mozaffari S.V."/>
            <person name="Suzuki Y."/>
            <person name="Haramoto Y."/>
            <person name="Yamamoto T.S."/>
            <person name="Takagi C."/>
            <person name="Heald R."/>
            <person name="Miller K."/>
            <person name="Haudenschild C."/>
            <person name="Kitzman J."/>
            <person name="Nakayama T."/>
            <person name="Izutsu Y."/>
            <person name="Robert J."/>
            <person name="Fortriede J."/>
            <person name="Burns K."/>
            <person name="Lotay V."/>
            <person name="Karimi K."/>
            <person name="Yasuoka Y."/>
            <person name="Dichmann D.S."/>
            <person name="Flajnik M.F."/>
            <person name="Houston D.W."/>
            <person name="Shendure J."/>
            <person name="DuPasquier L."/>
            <person name="Vize P.D."/>
            <person name="Zorn A.M."/>
            <person name="Ito M."/>
            <person name="Marcotte E.M."/>
            <person name="Wallingford J.B."/>
            <person name="Ito Y."/>
            <person name="Asashima M."/>
            <person name="Ueno N."/>
            <person name="Matsuda Y."/>
            <person name="Veenstra G.J."/>
            <person name="Fujiyama A."/>
            <person name="Harland R.M."/>
            <person name="Taira M."/>
            <person name="Rokhsar D.S."/>
        </authorList>
    </citation>
    <scope>NUCLEOTIDE SEQUENCE [LARGE SCALE GENOMIC DNA]</scope>
    <source>
        <strain evidence="2">J</strain>
    </source>
</reference>
<gene>
    <name evidence="1" type="ORF">XELAEV_18036780mg</name>
</gene>